<dbReference type="AlphaFoldDB" id="A0A7S2EDS4"/>
<organism evidence="1">
    <name type="scientific">Ditylum brightwellii</name>
    <dbReference type="NCBI Taxonomy" id="49249"/>
    <lineage>
        <taxon>Eukaryota</taxon>
        <taxon>Sar</taxon>
        <taxon>Stramenopiles</taxon>
        <taxon>Ochrophyta</taxon>
        <taxon>Bacillariophyta</taxon>
        <taxon>Mediophyceae</taxon>
        <taxon>Lithodesmiophycidae</taxon>
        <taxon>Lithodesmiales</taxon>
        <taxon>Lithodesmiaceae</taxon>
        <taxon>Ditylum</taxon>
    </lineage>
</organism>
<proteinExistence type="predicted"/>
<reference evidence="1" key="1">
    <citation type="submission" date="2021-01" db="EMBL/GenBank/DDBJ databases">
        <authorList>
            <person name="Corre E."/>
            <person name="Pelletier E."/>
            <person name="Niang G."/>
            <person name="Scheremetjew M."/>
            <person name="Finn R."/>
            <person name="Kale V."/>
            <person name="Holt S."/>
            <person name="Cochrane G."/>
            <person name="Meng A."/>
            <person name="Brown T."/>
            <person name="Cohen L."/>
        </authorList>
    </citation>
    <scope>NUCLEOTIDE SEQUENCE</scope>
    <source>
        <strain evidence="1">Pop2</strain>
    </source>
</reference>
<sequence>MSSNLPKNKRQTTLLIGESSATIAALCAILGDISNPANARHIIRVATSTTPSTNFLESKANNGRAVVTPRKWRCEEQIISSLPLVPNSWMIHCGAPDSVFDYSIDGNNDTHNSNNNNNNTNRNYNELERAISGRNTPDDGGIVDLILLCCPPSSHLSLLQRIARALYKLNEHGDLGCSSTTTAAAAPPILIGTLYAAGGFDWMCRIAFTSMKPPSFGAWKRPLALFGLSSNPFICHASSSKEVGKVMLYGRCSKNLCAALCPATPQNRMWAKMILDRVLLTHENHYSSNDDGHGGIQFVGLSSAFDYGGDGSAEWALTSYTFISKPMGDYADPYSTLAFLSCTFNATTQLLHPAILATLFHDPANPEKSDLSGIIPWNYPHAHKTPYPKLYVDGTSNPEFGPLIMALAAEIYVLMDACDALLSPAGMCTISSTHGGGSGGSKSSWGKYMLEQLTKNHPRDLGVRSGVTEAIVQREHALLFSGGGGGGGANSNDDGTFHTFLDEKKKGGDDMLEQQQPRTRFHYPNILQRFLCHALRHDARLAHTLAPAEPVVVVVVDDDNKNEKKKKIRYIQPKTNSSIFSDAIPNGLCIYLGLGEMLGMTLERDMPQTLAIVRKIQRWMGKEYVLPSFHHDNLKPNQSTGGKKKEGKRIWMIKQVVKGARDIKETTAPQAFDIYTLNELKDFLDMNPFAENKQTCVERNLRQCQLVSRL</sequence>
<gene>
    <name evidence="1" type="ORF">DBRI1063_LOCUS11354</name>
</gene>
<evidence type="ECO:0000313" key="1">
    <source>
        <dbReference type="EMBL" id="CAD9330553.1"/>
    </source>
</evidence>
<protein>
    <submittedName>
        <fullName evidence="1">Uncharacterized protein</fullName>
    </submittedName>
</protein>
<name>A0A7S2EDS4_9STRA</name>
<dbReference type="PANTHER" id="PTHR38015">
    <property type="entry name" value="BLR6086 PROTEIN"/>
    <property type="match status" value="1"/>
</dbReference>
<accession>A0A7S2EDS4</accession>
<dbReference type="InterPro" id="IPR013328">
    <property type="entry name" value="6PGD_dom2"/>
</dbReference>
<dbReference type="EMBL" id="HBGN01017743">
    <property type="protein sequence ID" value="CAD9330553.1"/>
    <property type="molecule type" value="Transcribed_RNA"/>
</dbReference>
<dbReference type="Gene3D" id="3.40.50.720">
    <property type="entry name" value="NAD(P)-binding Rossmann-like Domain"/>
    <property type="match status" value="1"/>
</dbReference>
<dbReference type="PANTHER" id="PTHR38015:SF1">
    <property type="entry name" value="OPINE DEHYDROGENASE DOMAIN-CONTAINING PROTEIN"/>
    <property type="match status" value="1"/>
</dbReference>
<dbReference type="InterPro" id="IPR051729">
    <property type="entry name" value="Opine/Lysopine_DH"/>
</dbReference>
<dbReference type="Gene3D" id="1.10.1040.10">
    <property type="entry name" value="N-(1-d-carboxylethyl)-l-norvaline Dehydrogenase, domain 2"/>
    <property type="match status" value="1"/>
</dbReference>